<dbReference type="Gene3D" id="1.20.58.220">
    <property type="entry name" value="Phosphate transport system protein phou homolog 2, domain 2"/>
    <property type="match status" value="1"/>
</dbReference>
<reference evidence="2 3" key="1">
    <citation type="journal article" date="2013" name="Int. J. Syst. Evol. Microbiol.">
        <title>Ilumatobacter nonamiense sp. nov. and Ilumatobacter coccineum sp. nov., isolated from seashore sand.</title>
        <authorList>
            <person name="Matsumoto A."/>
            <person name="Kasai H."/>
            <person name="Matsuo Y."/>
            <person name="Shizuri Y."/>
            <person name="Ichikawa N."/>
            <person name="Fujita N."/>
            <person name="Omura S."/>
            <person name="Takahashi Y."/>
        </authorList>
    </citation>
    <scope>NUCLEOTIDE SEQUENCE [LARGE SCALE GENOMIC DNA]</scope>
    <source>
        <strain evidence="3">NBRC 103263 / KCTC 29153 / YM16-304</strain>
    </source>
</reference>
<name>A0A6C7E2Q9_ILUCY</name>
<evidence type="ECO:0000313" key="2">
    <source>
        <dbReference type="EMBL" id="BAN01090.1"/>
    </source>
</evidence>
<dbReference type="Proteomes" id="UP000011863">
    <property type="component" value="Chromosome"/>
</dbReference>
<protein>
    <recommendedName>
        <fullName evidence="1">PhoU domain-containing protein</fullName>
    </recommendedName>
</protein>
<evidence type="ECO:0000313" key="3">
    <source>
        <dbReference type="Proteomes" id="UP000011863"/>
    </source>
</evidence>
<dbReference type="OrthoDB" id="9814256at2"/>
<dbReference type="SUPFAM" id="SSF109755">
    <property type="entry name" value="PhoU-like"/>
    <property type="match status" value="1"/>
</dbReference>
<proteinExistence type="predicted"/>
<dbReference type="EMBL" id="AP012057">
    <property type="protein sequence ID" value="BAN01090.1"/>
    <property type="molecule type" value="Genomic_DNA"/>
</dbReference>
<gene>
    <name evidence="2" type="ORF">YM304_07760</name>
</gene>
<organism evidence="2 3">
    <name type="scientific">Ilumatobacter coccineus (strain NBRC 103263 / KCTC 29153 / YM16-304)</name>
    <dbReference type="NCBI Taxonomy" id="1313172"/>
    <lineage>
        <taxon>Bacteria</taxon>
        <taxon>Bacillati</taxon>
        <taxon>Actinomycetota</taxon>
        <taxon>Acidimicrobiia</taxon>
        <taxon>Acidimicrobiales</taxon>
        <taxon>Ilumatobacteraceae</taxon>
        <taxon>Ilumatobacter</taxon>
    </lineage>
</organism>
<accession>A0A6C7E2Q9</accession>
<sequence>MVLSFFTKSSGGLEHVVSKAVGMLGDARHSFDLATLALLTDTDVAAVDADIRETDQRINHTEQELRSELVVHVTVQGSTDIGSVLGMILLIKKIERIGDQAKNVLDLAQSGVDLAHEPDTAEMLAERGIISTLFGEAAELLADPDDARLDDISRRGGALLDKHQAKIEEYLHSDRPGREVVPRAIYYRFLKRIVANLLGIVRTANEPLPTVDYLDDGETDTDD</sequence>
<dbReference type="KEGG" id="aym:YM304_07760"/>
<dbReference type="AlphaFoldDB" id="A0A6C7E2Q9"/>
<feature type="domain" description="PhoU" evidence="1">
    <location>
        <begin position="23"/>
        <end position="106"/>
    </location>
</feature>
<evidence type="ECO:0000259" key="1">
    <source>
        <dbReference type="Pfam" id="PF01895"/>
    </source>
</evidence>
<dbReference type="Pfam" id="PF01895">
    <property type="entry name" value="PhoU"/>
    <property type="match status" value="1"/>
</dbReference>
<dbReference type="InterPro" id="IPR038078">
    <property type="entry name" value="PhoU-like_sf"/>
</dbReference>
<dbReference type="InterPro" id="IPR026022">
    <property type="entry name" value="PhoU_dom"/>
</dbReference>
<dbReference type="RefSeq" id="WP_015440338.1">
    <property type="nucleotide sequence ID" value="NC_020520.1"/>
</dbReference>
<keyword evidence="3" id="KW-1185">Reference proteome</keyword>